<protein>
    <recommendedName>
        <fullName evidence="2">CobQ/CobB/MinD/ParA nucleotide binding domain-containing protein</fullName>
    </recommendedName>
</protein>
<dbReference type="InterPro" id="IPR050678">
    <property type="entry name" value="DNA_Partitioning_ATPase"/>
</dbReference>
<dbReference type="Gene3D" id="3.40.50.300">
    <property type="entry name" value="P-loop containing nucleotide triphosphate hydrolases"/>
    <property type="match status" value="1"/>
</dbReference>
<dbReference type="SUPFAM" id="SSF52540">
    <property type="entry name" value="P-loop containing nucleoside triphosphate hydrolases"/>
    <property type="match status" value="1"/>
</dbReference>
<dbReference type="Pfam" id="PF01656">
    <property type="entry name" value="CbiA"/>
    <property type="match status" value="1"/>
</dbReference>
<dbReference type="InterPro" id="IPR027417">
    <property type="entry name" value="P-loop_NTPase"/>
</dbReference>
<dbReference type="AlphaFoldDB" id="A0A835YAK4"/>
<dbReference type="InterPro" id="IPR002586">
    <property type="entry name" value="CobQ/CobB/MinD/ParA_Nub-bd_dom"/>
</dbReference>
<sequence length="439" mass="48713">MAKKLVFWTPKGGVGKSTRTLEFAQALSQQGVSCAILEFDTQKDISKRVFRRPDVRERHNIVDASVGPERPREDDSDDEEEDDGLYTPVADFDKFYGHSNQNAPNNVHDALVPITDGARNYVVVPQLVTVIPGSPGIGAVYQLPGHSGVEDFMAHVAVAYGSEELSQQTLLGFNKLCEKVSGRYEVDIILVDLDPSRSRANGHIIASCDGVMLPCEADGPSFEAVKDGINWLMKFKNRYNVKRQLCALKERIIVELPPSELKILGTLQSHFKKEEGAISPYIHSAYAFWMRKVDAHMVAMMDELKAAGLLYPQERYTQAGISSQAMCISRTPNFGGLNTSADKAGTVVAYLEGGHLHDRKGKRMTGAHLTSTMQRVQAFRDTLEAAVRRVRKLMSPEAQVAGIAMEEPVPDHRTSLTPKQQRRLLEQQQQQQGQQQQGP</sequence>
<feature type="compositionally biased region" description="Low complexity" evidence="1">
    <location>
        <begin position="426"/>
        <end position="439"/>
    </location>
</feature>
<evidence type="ECO:0000313" key="3">
    <source>
        <dbReference type="EMBL" id="KAG2499143.1"/>
    </source>
</evidence>
<evidence type="ECO:0000259" key="2">
    <source>
        <dbReference type="Pfam" id="PF01656"/>
    </source>
</evidence>
<feature type="compositionally biased region" description="Acidic residues" evidence="1">
    <location>
        <begin position="74"/>
        <end position="84"/>
    </location>
</feature>
<feature type="region of interest" description="Disordered" evidence="1">
    <location>
        <begin position="60"/>
        <end position="84"/>
    </location>
</feature>
<dbReference type="Proteomes" id="UP000612055">
    <property type="component" value="Unassembled WGS sequence"/>
</dbReference>
<accession>A0A835YAK4</accession>
<evidence type="ECO:0000313" key="4">
    <source>
        <dbReference type="Proteomes" id="UP000612055"/>
    </source>
</evidence>
<feature type="region of interest" description="Disordered" evidence="1">
    <location>
        <begin position="402"/>
        <end position="439"/>
    </location>
</feature>
<dbReference type="PANTHER" id="PTHR13696:SF99">
    <property type="entry name" value="COBYRINIC ACID AC-DIAMIDE SYNTHASE"/>
    <property type="match status" value="1"/>
</dbReference>
<reference evidence="3" key="1">
    <citation type="journal article" date="2020" name="bioRxiv">
        <title>Comparative genomics of Chlamydomonas.</title>
        <authorList>
            <person name="Craig R.J."/>
            <person name="Hasan A.R."/>
            <person name="Ness R.W."/>
            <person name="Keightley P.D."/>
        </authorList>
    </citation>
    <scope>NUCLEOTIDE SEQUENCE</scope>
    <source>
        <strain evidence="3">CCAP 11/70</strain>
    </source>
</reference>
<feature type="domain" description="CobQ/CobB/MinD/ParA nucleotide binding" evidence="2">
    <location>
        <begin position="8"/>
        <end position="196"/>
    </location>
</feature>
<keyword evidence="4" id="KW-1185">Reference proteome</keyword>
<name>A0A835YAK4_9CHLO</name>
<organism evidence="3 4">
    <name type="scientific">Edaphochlamys debaryana</name>
    <dbReference type="NCBI Taxonomy" id="47281"/>
    <lineage>
        <taxon>Eukaryota</taxon>
        <taxon>Viridiplantae</taxon>
        <taxon>Chlorophyta</taxon>
        <taxon>core chlorophytes</taxon>
        <taxon>Chlorophyceae</taxon>
        <taxon>CS clade</taxon>
        <taxon>Chlamydomonadales</taxon>
        <taxon>Chlamydomonadales incertae sedis</taxon>
        <taxon>Edaphochlamys</taxon>
    </lineage>
</organism>
<gene>
    <name evidence="3" type="ORF">HYH03_002726</name>
</gene>
<proteinExistence type="predicted"/>
<comment type="caution">
    <text evidence="3">The sequence shown here is derived from an EMBL/GenBank/DDBJ whole genome shotgun (WGS) entry which is preliminary data.</text>
</comment>
<evidence type="ECO:0000256" key="1">
    <source>
        <dbReference type="SAM" id="MobiDB-lite"/>
    </source>
</evidence>
<dbReference type="EMBL" id="JAEHOE010000007">
    <property type="protein sequence ID" value="KAG2499143.1"/>
    <property type="molecule type" value="Genomic_DNA"/>
</dbReference>
<dbReference type="PANTHER" id="PTHR13696">
    <property type="entry name" value="P-LOOP CONTAINING NUCLEOSIDE TRIPHOSPHATE HYDROLASE"/>
    <property type="match status" value="1"/>
</dbReference>